<evidence type="ECO:0000256" key="12">
    <source>
        <dbReference type="PROSITE-ProRule" id="PRU00175"/>
    </source>
</evidence>
<sequence length="368" mass="40907">MRVSPGFRISCANCAGILVISVWLVIGLRYRHYRRNQRNSHFLDLESIPFRRGHSVISSGDVDKQFPQMKYSDWWAGQSRKGSIAKETIGSLGSISKDAKDNETDIIAPEAHAQKTDSTENTQSGKAQEHFCDSGNACEHGSDDAASESGCLCAICMDSIEGETYIRPLTCGHIFHSSCVDPWLTRRRASCPLCNKSFGDHGARDREETDAPPFPFLAVPRAAMIRSYESLARPKAKAGNPDVVKFGPEKSTHEARCFVKYWPLTLISCTASPKLQAGVVIDMPNISGHRVIRYMRLAQTAPWFFKAFVLLENDILGIQTANRRFVHCLLNRTHLVGPFGYVIENDGRDCKLIVVPGDYEAPGDSLIR</sequence>
<dbReference type="OrthoDB" id="8062037at2759"/>
<reference evidence="16 17" key="1">
    <citation type="submission" date="2014-06" db="EMBL/GenBank/DDBJ databases">
        <title>The Genome of the Aflatoxigenic Filamentous Fungus Aspergillus nomius.</title>
        <authorList>
            <person name="Moore M.G."/>
            <person name="Shannon B.M."/>
            <person name="Brian M.M."/>
        </authorList>
    </citation>
    <scope>NUCLEOTIDE SEQUENCE [LARGE SCALE GENOMIC DNA]</scope>
    <source>
        <strain evidence="16 17">NRRL 13137</strain>
    </source>
</reference>
<feature type="region of interest" description="Disordered" evidence="13">
    <location>
        <begin position="109"/>
        <end position="128"/>
    </location>
</feature>
<dbReference type="GO" id="GO:0006511">
    <property type="term" value="P:ubiquitin-dependent protein catabolic process"/>
    <property type="evidence" value="ECO:0007669"/>
    <property type="project" value="TreeGrafter"/>
</dbReference>
<comment type="catalytic activity">
    <reaction evidence="1">
        <text>S-ubiquitinyl-[E2 ubiquitin-conjugating enzyme]-L-cysteine + [acceptor protein]-L-lysine = [E2 ubiquitin-conjugating enzyme]-L-cysteine + N(6)-ubiquitinyl-[acceptor protein]-L-lysine.</text>
        <dbReference type="EC" id="2.3.2.27"/>
    </reaction>
</comment>
<dbReference type="GeneID" id="26807911"/>
<evidence type="ECO:0000313" key="17">
    <source>
        <dbReference type="Proteomes" id="UP000037505"/>
    </source>
</evidence>
<comment type="caution">
    <text evidence="16">The sequence shown here is derived from an EMBL/GenBank/DDBJ whole genome shotgun (WGS) entry which is preliminary data.</text>
</comment>
<dbReference type="PANTHER" id="PTHR45977">
    <property type="entry name" value="TARGET OF ERK KINASE MPK-1"/>
    <property type="match status" value="1"/>
</dbReference>
<keyword evidence="10 14" id="KW-1133">Transmembrane helix</keyword>
<evidence type="ECO:0000256" key="5">
    <source>
        <dbReference type="ARBA" id="ARBA00022692"/>
    </source>
</evidence>
<evidence type="ECO:0000256" key="6">
    <source>
        <dbReference type="ARBA" id="ARBA00022723"/>
    </source>
</evidence>
<evidence type="ECO:0000256" key="3">
    <source>
        <dbReference type="ARBA" id="ARBA00012483"/>
    </source>
</evidence>
<dbReference type="AlphaFoldDB" id="A0A0L1J2J4"/>
<organism evidence="16 17">
    <name type="scientific">Aspergillus nomiae NRRL (strain ATCC 15546 / NRRL 13137 / CBS 260.88 / M93)</name>
    <dbReference type="NCBI Taxonomy" id="1509407"/>
    <lineage>
        <taxon>Eukaryota</taxon>
        <taxon>Fungi</taxon>
        <taxon>Dikarya</taxon>
        <taxon>Ascomycota</taxon>
        <taxon>Pezizomycotina</taxon>
        <taxon>Eurotiomycetes</taxon>
        <taxon>Eurotiomycetidae</taxon>
        <taxon>Eurotiales</taxon>
        <taxon>Aspergillaceae</taxon>
        <taxon>Aspergillus</taxon>
        <taxon>Aspergillus subgen. Circumdati</taxon>
    </lineage>
</organism>
<dbReference type="GO" id="GO:0016020">
    <property type="term" value="C:membrane"/>
    <property type="evidence" value="ECO:0007669"/>
    <property type="project" value="UniProtKB-SubCell"/>
</dbReference>
<dbReference type="GO" id="GO:0061630">
    <property type="term" value="F:ubiquitin protein ligase activity"/>
    <property type="evidence" value="ECO:0007669"/>
    <property type="project" value="UniProtKB-EC"/>
</dbReference>
<protein>
    <recommendedName>
        <fullName evidence="3">RING-type E3 ubiquitin transferase</fullName>
        <ecNumber evidence="3">2.3.2.27</ecNumber>
    </recommendedName>
</protein>
<dbReference type="GO" id="GO:0008270">
    <property type="term" value="F:zinc ion binding"/>
    <property type="evidence" value="ECO:0007669"/>
    <property type="project" value="UniProtKB-KW"/>
</dbReference>
<dbReference type="SMART" id="SM00184">
    <property type="entry name" value="RING"/>
    <property type="match status" value="1"/>
</dbReference>
<dbReference type="PANTHER" id="PTHR45977:SF4">
    <property type="entry name" value="RING-TYPE DOMAIN-CONTAINING PROTEIN"/>
    <property type="match status" value="1"/>
</dbReference>
<dbReference type="InterPro" id="IPR013083">
    <property type="entry name" value="Znf_RING/FYVE/PHD"/>
</dbReference>
<dbReference type="Pfam" id="PF13639">
    <property type="entry name" value="zf-RING_2"/>
    <property type="match status" value="1"/>
</dbReference>
<accession>A0A0L1J2J4</accession>
<keyword evidence="5 14" id="KW-0812">Transmembrane</keyword>
<dbReference type="STRING" id="1509407.A0A0L1J2J4"/>
<keyword evidence="11 14" id="KW-0472">Membrane</keyword>
<evidence type="ECO:0000259" key="15">
    <source>
        <dbReference type="PROSITE" id="PS50089"/>
    </source>
</evidence>
<evidence type="ECO:0000256" key="4">
    <source>
        <dbReference type="ARBA" id="ARBA00022679"/>
    </source>
</evidence>
<dbReference type="Gene3D" id="3.30.40.10">
    <property type="entry name" value="Zinc/RING finger domain, C3HC4 (zinc finger)"/>
    <property type="match status" value="1"/>
</dbReference>
<evidence type="ECO:0000256" key="2">
    <source>
        <dbReference type="ARBA" id="ARBA00004141"/>
    </source>
</evidence>
<dbReference type="Proteomes" id="UP000037505">
    <property type="component" value="Unassembled WGS sequence"/>
</dbReference>
<feature type="domain" description="RING-type" evidence="15">
    <location>
        <begin position="153"/>
        <end position="195"/>
    </location>
</feature>
<proteinExistence type="predicted"/>
<keyword evidence="8" id="KW-0833">Ubl conjugation pathway</keyword>
<evidence type="ECO:0000256" key="14">
    <source>
        <dbReference type="SAM" id="Phobius"/>
    </source>
</evidence>
<dbReference type="InterPro" id="IPR001841">
    <property type="entry name" value="Znf_RING"/>
</dbReference>
<keyword evidence="9" id="KW-0862">Zinc</keyword>
<name>A0A0L1J2J4_ASPN3</name>
<dbReference type="EMBL" id="JNOM01000134">
    <property type="protein sequence ID" value="KNG85959.1"/>
    <property type="molecule type" value="Genomic_DNA"/>
</dbReference>
<dbReference type="PROSITE" id="PS50089">
    <property type="entry name" value="ZF_RING_2"/>
    <property type="match status" value="1"/>
</dbReference>
<dbReference type="GO" id="GO:0016567">
    <property type="term" value="P:protein ubiquitination"/>
    <property type="evidence" value="ECO:0007669"/>
    <property type="project" value="TreeGrafter"/>
</dbReference>
<dbReference type="SUPFAM" id="SSF57850">
    <property type="entry name" value="RING/U-box"/>
    <property type="match status" value="1"/>
</dbReference>
<evidence type="ECO:0000313" key="16">
    <source>
        <dbReference type="EMBL" id="KNG85959.1"/>
    </source>
</evidence>
<feature type="transmembrane region" description="Helical" evidence="14">
    <location>
        <begin position="6"/>
        <end position="28"/>
    </location>
</feature>
<evidence type="ECO:0000256" key="8">
    <source>
        <dbReference type="ARBA" id="ARBA00022786"/>
    </source>
</evidence>
<evidence type="ECO:0000256" key="9">
    <source>
        <dbReference type="ARBA" id="ARBA00022833"/>
    </source>
</evidence>
<dbReference type="CDD" id="cd16454">
    <property type="entry name" value="RING-H2_PA-TM-RING"/>
    <property type="match status" value="1"/>
</dbReference>
<dbReference type="RefSeq" id="XP_015406882.1">
    <property type="nucleotide sequence ID" value="XM_015551364.1"/>
</dbReference>
<dbReference type="EC" id="2.3.2.27" evidence="3"/>
<evidence type="ECO:0000256" key="11">
    <source>
        <dbReference type="ARBA" id="ARBA00023136"/>
    </source>
</evidence>
<gene>
    <name evidence="16" type="ORF">ANOM_006107</name>
</gene>
<keyword evidence="7 12" id="KW-0863">Zinc-finger</keyword>
<keyword evidence="4" id="KW-0808">Transferase</keyword>
<keyword evidence="17" id="KW-1185">Reference proteome</keyword>
<evidence type="ECO:0000256" key="13">
    <source>
        <dbReference type="SAM" id="MobiDB-lite"/>
    </source>
</evidence>
<evidence type="ECO:0000256" key="1">
    <source>
        <dbReference type="ARBA" id="ARBA00000900"/>
    </source>
</evidence>
<keyword evidence="6" id="KW-0479">Metal-binding</keyword>
<evidence type="ECO:0000256" key="7">
    <source>
        <dbReference type="ARBA" id="ARBA00022771"/>
    </source>
</evidence>
<evidence type="ECO:0000256" key="10">
    <source>
        <dbReference type="ARBA" id="ARBA00022989"/>
    </source>
</evidence>
<comment type="subcellular location">
    <subcellularLocation>
        <location evidence="2">Membrane</location>
        <topology evidence="2">Multi-pass membrane protein</topology>
    </subcellularLocation>
</comment>